<keyword evidence="5 21" id="KW-0349">Heme</keyword>
<dbReference type="Gene3D" id="1.10.760.10">
    <property type="entry name" value="Cytochrome c-like domain"/>
    <property type="match status" value="1"/>
</dbReference>
<dbReference type="GO" id="GO:0005743">
    <property type="term" value="C:mitochondrial inner membrane"/>
    <property type="evidence" value="ECO:0007669"/>
    <property type="project" value="UniProtKB-SubCell"/>
</dbReference>
<comment type="function">
    <text evidence="1">Electron carrier protein. The oxidized form of the cytochrome c heme group can accept an electron from the heme group of the cytochrome c1 subunit of cytochrome reductase. Cytochrome c then transfers this electron to the cytochrome oxidase complex, the final protein carrier in the mitochondrial electron-transport chain.</text>
</comment>
<evidence type="ECO:0000256" key="11">
    <source>
        <dbReference type="ARBA" id="ARBA00022989"/>
    </source>
</evidence>
<evidence type="ECO:0000256" key="12">
    <source>
        <dbReference type="ARBA" id="ARBA00023004"/>
    </source>
</evidence>
<keyword evidence="11" id="KW-1133">Transmembrane helix</keyword>
<evidence type="ECO:0000256" key="16">
    <source>
        <dbReference type="ARBA" id="ARBA00041262"/>
    </source>
</evidence>
<dbReference type="PRINTS" id="PR00603">
    <property type="entry name" value="CYTOCHROMEC1"/>
</dbReference>
<evidence type="ECO:0000256" key="20">
    <source>
        <dbReference type="ARBA" id="ARBA00079825"/>
    </source>
</evidence>
<keyword evidence="13" id="KW-0496">Mitochondrion</keyword>
<dbReference type="SUPFAM" id="SSF81496">
    <property type="entry name" value="Cytochrome c1 subunit of cytochrome bc1 complex (Ubiquinol-cytochrome c reductase), transmembrane anchor"/>
    <property type="match status" value="1"/>
</dbReference>
<evidence type="ECO:0000256" key="17">
    <source>
        <dbReference type="ARBA" id="ARBA00041724"/>
    </source>
</evidence>
<evidence type="ECO:0000256" key="9">
    <source>
        <dbReference type="ARBA" id="ARBA00022792"/>
    </source>
</evidence>
<gene>
    <name evidence="23" type="ORF">CTOB1V02_LOCUS3254</name>
</gene>
<evidence type="ECO:0000256" key="15">
    <source>
        <dbReference type="ARBA" id="ARBA00040084"/>
    </source>
</evidence>
<keyword evidence="10" id="KW-0249">Electron transport</keyword>
<dbReference type="OrthoDB" id="5925at2759"/>
<dbReference type="GO" id="GO:0006122">
    <property type="term" value="P:mitochondrial electron transport, ubiquinol to cytochrome c"/>
    <property type="evidence" value="ECO:0007669"/>
    <property type="project" value="TreeGrafter"/>
</dbReference>
<evidence type="ECO:0000256" key="1">
    <source>
        <dbReference type="ARBA" id="ARBA00002555"/>
    </source>
</evidence>
<dbReference type="InterPro" id="IPR036909">
    <property type="entry name" value="Cyt_c-like_dom_sf"/>
</dbReference>
<dbReference type="InterPro" id="IPR002326">
    <property type="entry name" value="Cyt_c1"/>
</dbReference>
<dbReference type="PANTHER" id="PTHR10266:SF3">
    <property type="entry name" value="CYTOCHROME C1, HEME PROTEIN, MITOCHONDRIAL"/>
    <property type="match status" value="1"/>
</dbReference>
<comment type="subcellular location">
    <subcellularLocation>
        <location evidence="2">Mitochondrion inner membrane</location>
    </subcellularLocation>
</comment>
<protein>
    <recommendedName>
        <fullName evidence="15">Cytochrome c1, heme protein, mitochondrial</fullName>
    </recommendedName>
    <alternativeName>
        <fullName evidence="18">Complex III subunit 4</fullName>
    </alternativeName>
    <alternativeName>
        <fullName evidence="17">Complex III subunit IV</fullName>
    </alternativeName>
    <alternativeName>
        <fullName evidence="16">Cytochrome b-c1 complex subunit 4</fullName>
    </alternativeName>
    <alternativeName>
        <fullName evidence="20">Ubiquinol-cytochrome-c reductase complex cytochrome c1 subunit</fullName>
    </alternativeName>
</protein>
<feature type="binding site" description="covalent" evidence="21">
    <location>
        <position position="126"/>
    </location>
    <ligand>
        <name>heme c</name>
        <dbReference type="ChEBI" id="CHEBI:61717"/>
    </ligand>
</feature>
<dbReference type="Pfam" id="PF02167">
    <property type="entry name" value="Cytochrom_C1"/>
    <property type="match status" value="1"/>
</dbReference>
<evidence type="ECO:0000256" key="7">
    <source>
        <dbReference type="ARBA" id="ARBA00022692"/>
    </source>
</evidence>
<dbReference type="FunFam" id="1.20.5.100:FF:000003">
    <property type="entry name" value="Cytochrome c1, heme protein, mitochondrial"/>
    <property type="match status" value="1"/>
</dbReference>
<evidence type="ECO:0000256" key="5">
    <source>
        <dbReference type="ARBA" id="ARBA00022617"/>
    </source>
</evidence>
<dbReference type="GO" id="GO:0009055">
    <property type="term" value="F:electron transfer activity"/>
    <property type="evidence" value="ECO:0007669"/>
    <property type="project" value="InterPro"/>
</dbReference>
<dbReference type="GO" id="GO:0020037">
    <property type="term" value="F:heme binding"/>
    <property type="evidence" value="ECO:0007669"/>
    <property type="project" value="InterPro"/>
</dbReference>
<evidence type="ECO:0000256" key="2">
    <source>
        <dbReference type="ARBA" id="ARBA00004273"/>
    </source>
</evidence>
<dbReference type="InterPro" id="IPR009056">
    <property type="entry name" value="Cyt_c-like_dom"/>
</dbReference>
<evidence type="ECO:0000256" key="14">
    <source>
        <dbReference type="ARBA" id="ARBA00023136"/>
    </source>
</evidence>
<dbReference type="EMBL" id="OB660547">
    <property type="protein sequence ID" value="CAD7225309.1"/>
    <property type="molecule type" value="Genomic_DNA"/>
</dbReference>
<dbReference type="SUPFAM" id="SSF46626">
    <property type="entry name" value="Cytochrome c"/>
    <property type="match status" value="1"/>
</dbReference>
<evidence type="ECO:0000256" key="13">
    <source>
        <dbReference type="ARBA" id="ARBA00023128"/>
    </source>
</evidence>
<keyword evidence="6" id="KW-0679">Respiratory chain</keyword>
<dbReference type="PANTHER" id="PTHR10266">
    <property type="entry name" value="CYTOCHROME C1"/>
    <property type="match status" value="1"/>
</dbReference>
<feature type="non-terminal residue" evidence="23">
    <location>
        <position position="1"/>
    </location>
</feature>
<evidence type="ECO:0000256" key="10">
    <source>
        <dbReference type="ARBA" id="ARBA00022982"/>
    </source>
</evidence>
<accession>A0A7R8W5J2</accession>
<dbReference type="AlphaFoldDB" id="A0A7R8W5J2"/>
<feature type="binding site" description="covalent" evidence="21">
    <location>
        <position position="125"/>
    </location>
    <ligand>
        <name>heme c</name>
        <dbReference type="ChEBI" id="CHEBI:61717"/>
    </ligand>
</feature>
<keyword evidence="4" id="KW-0813">Transport</keyword>
<feature type="domain" description="Cytochrome c" evidence="22">
    <location>
        <begin position="109"/>
        <end position="279"/>
    </location>
</feature>
<evidence type="ECO:0000256" key="19">
    <source>
        <dbReference type="ARBA" id="ARBA00062753"/>
    </source>
</evidence>
<keyword evidence="12 21" id="KW-0408">Iron</keyword>
<feature type="binding site" description="covalent" evidence="21">
    <location>
        <position position="245"/>
    </location>
    <ligand>
        <name>heme c</name>
        <dbReference type="ChEBI" id="CHEBI:61717"/>
    </ligand>
</feature>
<keyword evidence="14" id="KW-0472">Membrane</keyword>
<sequence>YKTKSSAKISTATLPTAISKGGKSAAKRININGLKESPCKRPWTEISGLCRRMAFAKLSRTKKLLLSSLGFAAGGTLFAFNSVSAEELVLHPPKLPWSHNGPLDAFDHASIRRGYAVYKNVCSACHSMKYIYYRHLVGVIFTEEEAKAEAAEIQVQDGPDDEGKMYMRPGRLVDRLPSPYPNDKAARFANNGALPPDLTLINMAREGNEDYIFALLTGYCDPPAGVTLGEGQYFNPYFPGGAIGMAKALYNEIIEYEDGTPATTSQLAKDVSTYLAWSSQVEHDARKRMLVKVVVVGFAMWAFWWWYKRFKWSTVKSRKLIYQPVSKRPTTAAQP</sequence>
<comment type="cofactor">
    <cofactor evidence="21">
        <name>heme c</name>
        <dbReference type="ChEBI" id="CHEBI:61717"/>
    </cofactor>
    <text evidence="21">Binds 1 heme c group covalently per subunit.</text>
</comment>
<reference evidence="23" key="1">
    <citation type="submission" date="2020-11" db="EMBL/GenBank/DDBJ databases">
        <authorList>
            <person name="Tran Van P."/>
        </authorList>
    </citation>
    <scope>NUCLEOTIDE SEQUENCE</scope>
</reference>
<evidence type="ECO:0000256" key="4">
    <source>
        <dbReference type="ARBA" id="ARBA00022448"/>
    </source>
</evidence>
<keyword evidence="9" id="KW-0999">Mitochondrion inner membrane</keyword>
<organism evidence="23">
    <name type="scientific">Cyprideis torosa</name>
    <dbReference type="NCBI Taxonomy" id="163714"/>
    <lineage>
        <taxon>Eukaryota</taxon>
        <taxon>Metazoa</taxon>
        <taxon>Ecdysozoa</taxon>
        <taxon>Arthropoda</taxon>
        <taxon>Crustacea</taxon>
        <taxon>Oligostraca</taxon>
        <taxon>Ostracoda</taxon>
        <taxon>Podocopa</taxon>
        <taxon>Podocopida</taxon>
        <taxon>Cytherocopina</taxon>
        <taxon>Cytheroidea</taxon>
        <taxon>Cytherideidae</taxon>
        <taxon>Cyprideis</taxon>
    </lineage>
</organism>
<evidence type="ECO:0000256" key="3">
    <source>
        <dbReference type="ARBA" id="ARBA00006488"/>
    </source>
</evidence>
<name>A0A7R8W5J2_9CRUS</name>
<comment type="subunit">
    <text evidence="19">Component of the ubiquinol-cytochrome c oxidoreductase (cytochrome b-c1 complex, complex III, CIII), a multisubunit enzyme composed of 11 subunits. The complex is composed of 3 respiratory subunits cytochrome b, cytochrome c1 and Rieske protein UQCRFS1, 2 core protein subunits UQCRC1/QCR1 and UQCRC2/QCR2, and 6 low-molecular weight protein subunits UQCRH/QCR6, UQCRB/QCR7, UQCRQ/QCR8, UQCR10/QCR9, UQCR11/QCR10 and subunit 9, the cleavage product of Rieske protein UQCRFS1. The complex exists as an obligatory dimer and forms supercomplexes (SCs) in the inner mitochondrial membrane with NADH-ubiquinone oxidoreductase (complex I, CI) and cytochrome c oxidase (complex IV, CIV), resulting in different assemblies (supercomplex SCI(1)III(2)IV(1) and megacomplex MCI(2)III(2)IV(2)). Interacts with FLVCR2; this interaction occurs in the absence of heme and is disrupted upon heme binding.</text>
</comment>
<evidence type="ECO:0000259" key="22">
    <source>
        <dbReference type="PROSITE" id="PS51007"/>
    </source>
</evidence>
<dbReference type="PROSITE" id="PS51007">
    <property type="entry name" value="CYTC"/>
    <property type="match status" value="1"/>
</dbReference>
<comment type="similarity">
    <text evidence="3">Belongs to the cytochrome c family.</text>
</comment>
<dbReference type="GO" id="GO:0046872">
    <property type="term" value="F:metal ion binding"/>
    <property type="evidence" value="ECO:0007669"/>
    <property type="project" value="UniProtKB-KW"/>
</dbReference>
<evidence type="ECO:0000256" key="18">
    <source>
        <dbReference type="ARBA" id="ARBA00041779"/>
    </source>
</evidence>
<dbReference type="FunFam" id="1.10.760.10:FF:000002">
    <property type="entry name" value="Cytochrome c1, heme protein"/>
    <property type="match status" value="1"/>
</dbReference>
<evidence type="ECO:0000256" key="21">
    <source>
        <dbReference type="PIRSR" id="PIRSR602326-1"/>
    </source>
</evidence>
<evidence type="ECO:0000313" key="23">
    <source>
        <dbReference type="EMBL" id="CAD7225309.1"/>
    </source>
</evidence>
<feature type="binding site" description="covalent" evidence="21">
    <location>
        <position position="122"/>
    </location>
    <ligand>
        <name>heme c</name>
        <dbReference type="ChEBI" id="CHEBI:61717"/>
    </ligand>
</feature>
<keyword evidence="7" id="KW-0812">Transmembrane</keyword>
<proteinExistence type="inferred from homology"/>
<dbReference type="InterPro" id="IPR021157">
    <property type="entry name" value="Cyt_c1_TM_anchor_C"/>
</dbReference>
<dbReference type="Gene3D" id="1.20.5.100">
    <property type="entry name" value="Cytochrome c1, transmembrane anchor, C-terminal"/>
    <property type="match status" value="1"/>
</dbReference>
<evidence type="ECO:0000256" key="6">
    <source>
        <dbReference type="ARBA" id="ARBA00022660"/>
    </source>
</evidence>
<evidence type="ECO:0000256" key="8">
    <source>
        <dbReference type="ARBA" id="ARBA00022723"/>
    </source>
</evidence>
<keyword evidence="8 21" id="KW-0479">Metal-binding</keyword>